<dbReference type="EMBL" id="NCSJ02000041">
    <property type="protein sequence ID" value="RFU33120.1"/>
    <property type="molecule type" value="Genomic_DNA"/>
</dbReference>
<gene>
    <name evidence="3" type="ORF">B7463_g3210</name>
</gene>
<evidence type="ECO:0000313" key="3">
    <source>
        <dbReference type="EMBL" id="RFU33120.1"/>
    </source>
</evidence>
<sequence>MRGIPCVVEGAVLPEGLPIAELGHSVENTQTLTQEPHDSLQTSTTRTFVLARPEQYVGLSSDLDPFILRHHNWPIAGACDDQNGWSCYRRGKDPLNPVHFEVFPAGNVETFSSHYLESLAEEAVRPSQEDLFQAYARHIHPAYPLLGPHEAVVSCVSSTLRTSIYFLAHSFCSSAQSIDPRLYEDFNSRALLLEARFATLETVEAALLFVQRHAYFSGLLGMHSNHIEIANITAMSNDLGLNVDPQDWEISEAEKRRRRRIWWAIYIQDKWSALALGRPSFLNDDQANVRMLRASDFAFDECQAPPEKLRTGTEVFVAMALLTQILSDILSTFYTIRGIERCMAKSEDDLFSICASFESDLDNWQEHYLNSLLNSRSFPDCTGSIELAAYTVIITLYRALLPKLSRLNALVYYIRRKASCAVSKVVGLLEGLTLARFRELLQMHRNGFPVTHHATARLHLLTGARPIGDESRSESPATTP</sequence>
<comment type="caution">
    <text evidence="3">The sequence shown here is derived from an EMBL/GenBank/DDBJ whole genome shotgun (WGS) entry which is preliminary data.</text>
</comment>
<dbReference type="InterPro" id="IPR050797">
    <property type="entry name" value="Carb_Metab_Trans_Reg"/>
</dbReference>
<dbReference type="OrthoDB" id="3034343at2759"/>
<dbReference type="Pfam" id="PF04082">
    <property type="entry name" value="Fungal_trans"/>
    <property type="match status" value="1"/>
</dbReference>
<dbReference type="PANTHER" id="PTHR31668">
    <property type="entry name" value="GLUCOSE TRANSPORT TRANSCRIPTION REGULATOR RGT1-RELATED-RELATED"/>
    <property type="match status" value="1"/>
</dbReference>
<organism evidence="3 4">
    <name type="scientific">Scytalidium lignicola</name>
    <name type="common">Hyphomycete</name>
    <dbReference type="NCBI Taxonomy" id="5539"/>
    <lineage>
        <taxon>Eukaryota</taxon>
        <taxon>Fungi</taxon>
        <taxon>Dikarya</taxon>
        <taxon>Ascomycota</taxon>
        <taxon>Pezizomycotina</taxon>
        <taxon>Leotiomycetes</taxon>
        <taxon>Leotiomycetes incertae sedis</taxon>
        <taxon>Scytalidium</taxon>
    </lineage>
</organism>
<reference evidence="3 4" key="1">
    <citation type="submission" date="2018-05" db="EMBL/GenBank/DDBJ databases">
        <title>Draft genome sequence of Scytalidium lignicola DSM 105466, a ubiquitous saprotrophic fungus.</title>
        <authorList>
            <person name="Buettner E."/>
            <person name="Gebauer A.M."/>
            <person name="Hofrichter M."/>
            <person name="Liers C."/>
            <person name="Kellner H."/>
        </authorList>
    </citation>
    <scope>NUCLEOTIDE SEQUENCE [LARGE SCALE GENOMIC DNA]</scope>
    <source>
        <strain evidence="3 4">DSM 105466</strain>
    </source>
</reference>
<evidence type="ECO:0000259" key="2">
    <source>
        <dbReference type="SMART" id="SM00906"/>
    </source>
</evidence>
<feature type="non-terminal residue" evidence="3">
    <location>
        <position position="1"/>
    </location>
</feature>
<dbReference type="OMA" id="HIEIANI"/>
<dbReference type="AlphaFoldDB" id="A0A3E2HI64"/>
<dbReference type="GO" id="GO:0008270">
    <property type="term" value="F:zinc ion binding"/>
    <property type="evidence" value="ECO:0007669"/>
    <property type="project" value="InterPro"/>
</dbReference>
<dbReference type="InterPro" id="IPR007219">
    <property type="entry name" value="XnlR_reg_dom"/>
</dbReference>
<evidence type="ECO:0000313" key="4">
    <source>
        <dbReference type="Proteomes" id="UP000258309"/>
    </source>
</evidence>
<dbReference type="GO" id="GO:0005634">
    <property type="term" value="C:nucleus"/>
    <property type="evidence" value="ECO:0007669"/>
    <property type="project" value="TreeGrafter"/>
</dbReference>
<dbReference type="GO" id="GO:0001080">
    <property type="term" value="P:nitrogen catabolite activation of transcription from RNA polymerase II promoter"/>
    <property type="evidence" value="ECO:0007669"/>
    <property type="project" value="TreeGrafter"/>
</dbReference>
<dbReference type="Proteomes" id="UP000258309">
    <property type="component" value="Unassembled WGS sequence"/>
</dbReference>
<dbReference type="PANTHER" id="PTHR31668:SF4">
    <property type="entry name" value="TRANSCRIPTIONAL ACTIVATOR PROTEIN DAL81"/>
    <property type="match status" value="1"/>
</dbReference>
<dbReference type="STRING" id="5539.A0A3E2HI64"/>
<dbReference type="GO" id="GO:0003677">
    <property type="term" value="F:DNA binding"/>
    <property type="evidence" value="ECO:0007669"/>
    <property type="project" value="InterPro"/>
</dbReference>
<proteinExistence type="predicted"/>
<name>A0A3E2HI64_SCYLI</name>
<dbReference type="CDD" id="cd12148">
    <property type="entry name" value="fungal_TF_MHR"/>
    <property type="match status" value="1"/>
</dbReference>
<evidence type="ECO:0000256" key="1">
    <source>
        <dbReference type="ARBA" id="ARBA00023242"/>
    </source>
</evidence>
<keyword evidence="1" id="KW-0539">Nucleus</keyword>
<dbReference type="SMART" id="SM00906">
    <property type="entry name" value="Fungal_trans"/>
    <property type="match status" value="1"/>
</dbReference>
<dbReference type="GO" id="GO:0006351">
    <property type="term" value="P:DNA-templated transcription"/>
    <property type="evidence" value="ECO:0007669"/>
    <property type="project" value="InterPro"/>
</dbReference>
<feature type="non-terminal residue" evidence="3">
    <location>
        <position position="480"/>
    </location>
</feature>
<protein>
    <recommendedName>
        <fullName evidence="2">Xylanolytic transcriptional activator regulatory domain-containing protein</fullName>
    </recommendedName>
</protein>
<keyword evidence="4" id="KW-1185">Reference proteome</keyword>
<accession>A0A3E2HI64</accession>
<feature type="domain" description="Xylanolytic transcriptional activator regulatory" evidence="2">
    <location>
        <begin position="225"/>
        <end position="298"/>
    </location>
</feature>